<keyword evidence="6 8" id="KW-1133">Transmembrane helix</keyword>
<feature type="transmembrane region" description="Helical" evidence="8">
    <location>
        <begin position="43"/>
        <end position="61"/>
    </location>
</feature>
<dbReference type="HOGENOM" id="CLU_043611_3_1_9"/>
<keyword evidence="5 8" id="KW-0812">Transmembrane</keyword>
<keyword evidence="10" id="KW-1185">Reference proteome</keyword>
<comment type="pathway">
    <text evidence="2">Quinol/quinone metabolism; menaquinone biosynthesis.</text>
</comment>
<name>E6LEC2_ENTI1</name>
<evidence type="ECO:0000256" key="2">
    <source>
        <dbReference type="ARBA" id="ARBA00004863"/>
    </source>
</evidence>
<comment type="subcellular location">
    <subcellularLocation>
        <location evidence="1">Membrane</location>
        <topology evidence="1">Multi-pass membrane protein</topology>
    </subcellularLocation>
</comment>
<dbReference type="InterPro" id="IPR044878">
    <property type="entry name" value="UbiA_sf"/>
</dbReference>
<dbReference type="PIRSF" id="PIRSF005355">
    <property type="entry name" value="UBIAD1"/>
    <property type="match status" value="1"/>
</dbReference>
<keyword evidence="7 8" id="KW-0472">Membrane</keyword>
<accession>E6LEC2</accession>
<dbReference type="GO" id="GO:0042371">
    <property type="term" value="P:vitamin K biosynthetic process"/>
    <property type="evidence" value="ECO:0007669"/>
    <property type="project" value="TreeGrafter"/>
</dbReference>
<gene>
    <name evidence="9" type="ORF">HMPREF9088_0712</name>
</gene>
<feature type="transmembrane region" description="Helical" evidence="8">
    <location>
        <begin position="147"/>
        <end position="169"/>
    </location>
</feature>
<dbReference type="InterPro" id="IPR026046">
    <property type="entry name" value="UBIAD1"/>
</dbReference>
<keyword evidence="3" id="KW-0474">Menaquinone biosynthesis</keyword>
<evidence type="ECO:0000256" key="1">
    <source>
        <dbReference type="ARBA" id="ARBA00004141"/>
    </source>
</evidence>
<dbReference type="CDD" id="cd13962">
    <property type="entry name" value="PT_UbiA_UBIAD1"/>
    <property type="match status" value="1"/>
</dbReference>
<dbReference type="PANTHER" id="PTHR13929">
    <property type="entry name" value="1,4-DIHYDROXY-2-NAPHTHOATE OCTAPRENYLTRANSFERASE"/>
    <property type="match status" value="1"/>
</dbReference>
<dbReference type="NCBIfam" id="NF004752">
    <property type="entry name" value="PRK06080.1-4"/>
    <property type="match status" value="1"/>
</dbReference>
<evidence type="ECO:0000313" key="10">
    <source>
        <dbReference type="Proteomes" id="UP000010296"/>
    </source>
</evidence>
<dbReference type="eggNOG" id="COG1575">
    <property type="taxonomic scope" value="Bacteria"/>
</dbReference>
<dbReference type="UniPathway" id="UPA00079"/>
<dbReference type="PATRIC" id="fig|888064.11.peg.1237"/>
<feature type="transmembrane region" description="Helical" evidence="8">
    <location>
        <begin position="240"/>
        <end position="264"/>
    </location>
</feature>
<keyword evidence="4 9" id="KW-0808">Transferase</keyword>
<evidence type="ECO:0000256" key="7">
    <source>
        <dbReference type="ARBA" id="ARBA00023136"/>
    </source>
</evidence>
<dbReference type="PANTHER" id="PTHR13929:SF0">
    <property type="entry name" value="UBIA PRENYLTRANSFERASE DOMAIN-CONTAINING PROTEIN 1"/>
    <property type="match status" value="1"/>
</dbReference>
<dbReference type="GO" id="GO:0009234">
    <property type="term" value="P:menaquinone biosynthetic process"/>
    <property type="evidence" value="ECO:0007669"/>
    <property type="project" value="UniProtKB-UniPathway"/>
</dbReference>
<dbReference type="Gene3D" id="1.10.357.140">
    <property type="entry name" value="UbiA prenyltransferase"/>
    <property type="match status" value="1"/>
</dbReference>
<evidence type="ECO:0000256" key="6">
    <source>
        <dbReference type="ARBA" id="ARBA00022989"/>
    </source>
</evidence>
<dbReference type="EMBL" id="AEPV01000026">
    <property type="protein sequence ID" value="EFU74411.1"/>
    <property type="molecule type" value="Genomic_DNA"/>
</dbReference>
<dbReference type="InterPro" id="IPR000537">
    <property type="entry name" value="UbiA_prenyltransferase"/>
</dbReference>
<feature type="transmembrane region" description="Helical" evidence="8">
    <location>
        <begin position="295"/>
        <end position="317"/>
    </location>
</feature>
<dbReference type="AlphaFoldDB" id="E6LEC2"/>
<evidence type="ECO:0000256" key="5">
    <source>
        <dbReference type="ARBA" id="ARBA00022692"/>
    </source>
</evidence>
<reference evidence="9 10" key="1">
    <citation type="submission" date="2010-12" db="EMBL/GenBank/DDBJ databases">
        <authorList>
            <person name="Muzny D."/>
            <person name="Qin X."/>
            <person name="Deng J."/>
            <person name="Jiang H."/>
            <person name="Liu Y."/>
            <person name="Qu J."/>
            <person name="Song X.-Z."/>
            <person name="Zhang L."/>
            <person name="Thornton R."/>
            <person name="Coyle M."/>
            <person name="Francisco L."/>
            <person name="Jackson L."/>
            <person name="Javaid M."/>
            <person name="Korchina V."/>
            <person name="Kovar C."/>
            <person name="Mata R."/>
            <person name="Mathew T."/>
            <person name="Ngo R."/>
            <person name="Nguyen L."/>
            <person name="Nguyen N."/>
            <person name="Okwuonu G."/>
            <person name="Ongeri F."/>
            <person name="Pham C."/>
            <person name="Simmons D."/>
            <person name="Wilczek-Boney K."/>
            <person name="Hale W."/>
            <person name="Jakkamsetti A."/>
            <person name="Pham P."/>
            <person name="Ruth R."/>
            <person name="San Lucas F."/>
            <person name="Warren J."/>
            <person name="Zhang J."/>
            <person name="Zhao Z."/>
            <person name="Zhou C."/>
            <person name="Zhu D."/>
            <person name="Lee S."/>
            <person name="Bess C."/>
            <person name="Blankenburg K."/>
            <person name="Forbes L."/>
            <person name="Fu Q."/>
            <person name="Gubbala S."/>
            <person name="Hirani K."/>
            <person name="Jayaseelan J.C."/>
            <person name="Lara F."/>
            <person name="Munidasa M."/>
            <person name="Palculict T."/>
            <person name="Patil S."/>
            <person name="Pu L.-L."/>
            <person name="Saada N."/>
            <person name="Tang L."/>
            <person name="Weissenberger G."/>
            <person name="Zhu Y."/>
            <person name="Hemphill L."/>
            <person name="Shang Y."/>
            <person name="Youmans B."/>
            <person name="Ayvaz T."/>
            <person name="Ross M."/>
            <person name="Santibanez J."/>
            <person name="Aqrawi P."/>
            <person name="Gross S."/>
            <person name="Joshi V."/>
            <person name="Fowler G."/>
            <person name="Nazareth L."/>
            <person name="Reid J."/>
            <person name="Worley K."/>
            <person name="Petrosino J."/>
            <person name="Highlander S."/>
            <person name="Gibbs R."/>
        </authorList>
    </citation>
    <scope>NUCLEOTIDE SEQUENCE [LARGE SCALE GENOMIC DNA]</scope>
    <source>
        <strain evidence="10">DSM 15952 / CCUG 50447 / LMG 22039 / TP 1.5</strain>
    </source>
</reference>
<feature type="transmembrane region" description="Helical" evidence="8">
    <location>
        <begin position="116"/>
        <end position="135"/>
    </location>
</feature>
<dbReference type="GO" id="GO:0016020">
    <property type="term" value="C:membrane"/>
    <property type="evidence" value="ECO:0007669"/>
    <property type="project" value="UniProtKB-SubCell"/>
</dbReference>
<evidence type="ECO:0000256" key="8">
    <source>
        <dbReference type="SAM" id="Phobius"/>
    </source>
</evidence>
<dbReference type="Pfam" id="PF01040">
    <property type="entry name" value="UbiA"/>
    <property type="match status" value="1"/>
</dbReference>
<feature type="transmembrane region" description="Helical" evidence="8">
    <location>
        <begin position="189"/>
        <end position="212"/>
    </location>
</feature>
<sequence length="318" mass="36260">MQPITMRTFLEVVEIRTKIASVFPFIIGMLFSLSYFHQFQFGYTLLFFLAMLVFDMTTTAINNYMDFEKAKSDTYKYQENVIGREQLSPKTIRTMILSMLAFTAVIGLLLSWFTGWLLLVLGGIVCFIGVFYTFGPIPLSRMPLGELFSGVTMGLGIFVITVYINTVSAPVFFLQFDLKSGAFALTGHLWQIAAIVLAASPLMFTIAAIMLANNLRDIETDIKNHRYTLVYYIGRDQGIFLFRFLMFACYLMILIGLPFGVFGWPQLLVLLTFPKIRQNLRAHRQSLPHPQSFGYAIKNMILFNSVYAATFVLQLLFQ</sequence>
<dbReference type="STRING" id="888064.HMPREF9088_0712"/>
<dbReference type="GO" id="GO:0004659">
    <property type="term" value="F:prenyltransferase activity"/>
    <property type="evidence" value="ECO:0007669"/>
    <property type="project" value="InterPro"/>
</dbReference>
<organism evidence="9 10">
    <name type="scientific">Enterococcus italicus (strain DSM 15952 / CCUG 50447 / LMG 22039 / TP 1.5)</name>
    <dbReference type="NCBI Taxonomy" id="888064"/>
    <lineage>
        <taxon>Bacteria</taxon>
        <taxon>Bacillati</taxon>
        <taxon>Bacillota</taxon>
        <taxon>Bacilli</taxon>
        <taxon>Lactobacillales</taxon>
        <taxon>Enterococcaceae</taxon>
        <taxon>Enterococcus</taxon>
    </lineage>
</organism>
<protein>
    <submittedName>
        <fullName evidence="9">Prenyltransferase, UbiA family</fullName>
    </submittedName>
</protein>
<evidence type="ECO:0000256" key="3">
    <source>
        <dbReference type="ARBA" id="ARBA00022428"/>
    </source>
</evidence>
<feature type="transmembrane region" description="Helical" evidence="8">
    <location>
        <begin position="20"/>
        <end position="37"/>
    </location>
</feature>
<evidence type="ECO:0000256" key="4">
    <source>
        <dbReference type="ARBA" id="ARBA00022679"/>
    </source>
</evidence>
<comment type="caution">
    <text evidence="9">The sequence shown here is derived from an EMBL/GenBank/DDBJ whole genome shotgun (WGS) entry which is preliminary data.</text>
</comment>
<feature type="transmembrane region" description="Helical" evidence="8">
    <location>
        <begin position="92"/>
        <end position="110"/>
    </location>
</feature>
<dbReference type="NCBIfam" id="NF009926">
    <property type="entry name" value="PRK13387.1"/>
    <property type="match status" value="1"/>
</dbReference>
<dbReference type="Proteomes" id="UP000010296">
    <property type="component" value="Unassembled WGS sequence"/>
</dbReference>
<evidence type="ECO:0000313" key="9">
    <source>
        <dbReference type="EMBL" id="EFU74411.1"/>
    </source>
</evidence>
<proteinExistence type="predicted"/>